<gene>
    <name evidence="2" type="primary">CA12</name>
</gene>
<dbReference type="InterPro" id="IPR050484">
    <property type="entry name" value="Transf_Hexapept/Carb_Anhydrase"/>
</dbReference>
<dbReference type="Gene3D" id="2.160.10.10">
    <property type="entry name" value="Hexapeptide repeat proteins"/>
    <property type="match status" value="1"/>
</dbReference>
<name>A0A8E8PH15_PYRYE</name>
<evidence type="ECO:0000313" key="2">
    <source>
        <dbReference type="EMBL" id="QWE79116.1"/>
    </source>
</evidence>
<protein>
    <submittedName>
        <fullName evidence="2">Gama-carbonic anhydrase</fullName>
    </submittedName>
</protein>
<dbReference type="SMR" id="A0A8E8PH15"/>
<dbReference type="Pfam" id="PF00132">
    <property type="entry name" value="Hexapep"/>
    <property type="match status" value="1"/>
</dbReference>
<dbReference type="CDD" id="cd04645">
    <property type="entry name" value="LbH_gamma_CA_like"/>
    <property type="match status" value="1"/>
</dbReference>
<dbReference type="AlphaFoldDB" id="A0A8E8PH15"/>
<feature type="region of interest" description="Disordered" evidence="1">
    <location>
        <begin position="206"/>
        <end position="243"/>
    </location>
</feature>
<dbReference type="InterPro" id="IPR001451">
    <property type="entry name" value="Hexapep"/>
</dbReference>
<dbReference type="SUPFAM" id="SSF51161">
    <property type="entry name" value="Trimeric LpxA-like enzymes"/>
    <property type="match status" value="1"/>
</dbReference>
<accession>A0A8E8PH15</accession>
<dbReference type="InterPro" id="IPR011004">
    <property type="entry name" value="Trimer_LpxA-like_sf"/>
</dbReference>
<dbReference type="PANTHER" id="PTHR13061">
    <property type="entry name" value="DYNACTIN SUBUNIT P25"/>
    <property type="match status" value="1"/>
</dbReference>
<reference evidence="2" key="1">
    <citation type="submission" date="2020-04" db="EMBL/GenBank/DDBJ databases">
        <title>Full-length transcriptome analysis of the Pyropia yezoensis carbonic anhydrase gene family: identification and expression profiles in response to different inorganic carbon concentration.</title>
        <authorList>
            <person name="Zhang B."/>
        </authorList>
    </citation>
    <scope>NUCLEOTIDE SEQUENCE</scope>
</reference>
<feature type="compositionally biased region" description="Basic and acidic residues" evidence="1">
    <location>
        <begin position="207"/>
        <end position="243"/>
    </location>
</feature>
<dbReference type="PANTHER" id="PTHR13061:SF29">
    <property type="entry name" value="GAMMA CARBONIC ANHYDRASE-LIKE 1, MITOCHONDRIAL-RELATED"/>
    <property type="match status" value="1"/>
</dbReference>
<dbReference type="EMBL" id="MT375600">
    <property type="protein sequence ID" value="QWE79116.1"/>
    <property type="molecule type" value="mRNA"/>
</dbReference>
<dbReference type="InterPro" id="IPR047324">
    <property type="entry name" value="LbH_gamma_CA-like"/>
</dbReference>
<sequence>MRNTLFGIGRALRETGQAIDRVGMEMQGNLAFKEQLSRHRRIMPLEGLAPSVSVDCFVAPNASVIGDVTLGEKVCVWYGAVLRGDRAAISVGEGTCIGDRAVVHGAHQGPKGKQDVQIGNHVSVGEGAILHGCKVEEGSVIGAGAIIYDGSVIEKNAMISPGSVVTAGKTVPSGQVWSGVPAAYERNLSEEEIQAFKLQTTRAQELGMKHKEEHDKTEAQRQKDRDQDEFFKPEHNFYKETPF</sequence>
<evidence type="ECO:0000256" key="1">
    <source>
        <dbReference type="SAM" id="MobiDB-lite"/>
    </source>
</evidence>
<proteinExistence type="evidence at transcript level"/>
<organism evidence="2">
    <name type="scientific">Pyropia yezoensis</name>
    <name type="common">Susabi-nori</name>
    <name type="synonym">Porphyra yezoensis</name>
    <dbReference type="NCBI Taxonomy" id="2788"/>
    <lineage>
        <taxon>Eukaryota</taxon>
        <taxon>Rhodophyta</taxon>
        <taxon>Bangiophyceae</taxon>
        <taxon>Bangiales</taxon>
        <taxon>Bangiaceae</taxon>
        <taxon>Pyropia</taxon>
    </lineage>
</organism>